<feature type="transmembrane region" description="Helical" evidence="1">
    <location>
        <begin position="45"/>
        <end position="64"/>
    </location>
</feature>
<evidence type="ECO:0000256" key="1">
    <source>
        <dbReference type="SAM" id="Phobius"/>
    </source>
</evidence>
<evidence type="ECO:0000313" key="2">
    <source>
        <dbReference type="EMBL" id="SEJ09377.1"/>
    </source>
</evidence>
<evidence type="ECO:0000313" key="3">
    <source>
        <dbReference type="Proteomes" id="UP000199379"/>
    </source>
</evidence>
<protein>
    <recommendedName>
        <fullName evidence="4">DUF4381 domain-containing protein</fullName>
    </recommendedName>
</protein>
<dbReference type="Pfam" id="PF14316">
    <property type="entry name" value="DUF4381"/>
    <property type="match status" value="1"/>
</dbReference>
<dbReference type="AlphaFoldDB" id="A0A1H6W5N3"/>
<keyword evidence="3" id="KW-1185">Reference proteome</keyword>
<dbReference type="RefSeq" id="WP_177175404.1">
    <property type="nucleotide sequence ID" value="NZ_BMGV01000003.1"/>
</dbReference>
<accession>A0A1H6W5N3</accession>
<organism evidence="2 3">
    <name type="scientific">Cribrihabitans marinus</name>
    <dbReference type="NCBI Taxonomy" id="1227549"/>
    <lineage>
        <taxon>Bacteria</taxon>
        <taxon>Pseudomonadati</taxon>
        <taxon>Pseudomonadota</taxon>
        <taxon>Alphaproteobacteria</taxon>
        <taxon>Rhodobacterales</taxon>
        <taxon>Paracoccaceae</taxon>
        <taxon>Cribrihabitans</taxon>
    </lineage>
</organism>
<reference evidence="2 3" key="1">
    <citation type="submission" date="2016-10" db="EMBL/GenBank/DDBJ databases">
        <authorList>
            <person name="de Groot N.N."/>
        </authorList>
    </citation>
    <scope>NUCLEOTIDE SEQUENCE [LARGE SCALE GENOMIC DNA]</scope>
    <source>
        <strain evidence="2 3">DSM 29340</strain>
    </source>
</reference>
<name>A0A1H6W5N3_9RHOB</name>
<proteinExistence type="predicted"/>
<dbReference type="InterPro" id="IPR025489">
    <property type="entry name" value="DUF4381"/>
</dbReference>
<keyword evidence="1" id="KW-0812">Transmembrane</keyword>
<gene>
    <name evidence="2" type="ORF">SAMN05444007_103309</name>
</gene>
<dbReference type="Proteomes" id="UP000199379">
    <property type="component" value="Unassembled WGS sequence"/>
</dbReference>
<keyword evidence="1" id="KW-0472">Membrane</keyword>
<sequence length="170" mass="17814">MSGAAAQTTADEGAAMPENLVDLIGALIDPPEPAPVPLTPQTGGWLVLALLVVVLAGWLVHRWIARRRANAYRRDALARVETAQTAAEIATILRRAALAAYPRGEVAGLTGSAWLTFLERTGREGFPAAAGAELRSAPYRAETAAPSTALRDAAAAWLRGHSRTAGEGAR</sequence>
<keyword evidence="1" id="KW-1133">Transmembrane helix</keyword>
<evidence type="ECO:0008006" key="4">
    <source>
        <dbReference type="Google" id="ProtNLM"/>
    </source>
</evidence>
<dbReference type="EMBL" id="FNYD01000003">
    <property type="protein sequence ID" value="SEJ09377.1"/>
    <property type="molecule type" value="Genomic_DNA"/>
</dbReference>
<dbReference type="STRING" id="1227549.SAMN05444007_103309"/>